<accession>A0A128ERM9</accession>
<dbReference type="SUPFAM" id="SSF52255">
    <property type="entry name" value="N5-CAIR mutase (phosphoribosylaminoimidazole carboxylase, PurE)"/>
    <property type="match status" value="1"/>
</dbReference>
<feature type="binding site" evidence="3 5">
    <location>
        <position position="43"/>
    </location>
    <ligand>
        <name>substrate</name>
    </ligand>
</feature>
<evidence type="ECO:0000313" key="7">
    <source>
        <dbReference type="EMBL" id="CZE46969.1"/>
    </source>
</evidence>
<feature type="domain" description="PurE" evidence="6">
    <location>
        <begin position="5"/>
        <end position="156"/>
    </location>
</feature>
<proteinExistence type="inferred from homology"/>
<evidence type="ECO:0000256" key="5">
    <source>
        <dbReference type="PIRSR" id="PIRSR001338-1"/>
    </source>
</evidence>
<gene>
    <name evidence="3 7" type="primary">purE</name>
    <name evidence="7" type="ORF">ERS672216_00647</name>
</gene>
<comment type="catalytic activity">
    <reaction evidence="3 4">
        <text>5-carboxyamino-1-(5-phospho-D-ribosyl)imidazole + H(+) = 5-amino-1-(5-phospho-D-ribosyl)imidazole-4-carboxylate</text>
        <dbReference type="Rhea" id="RHEA:13193"/>
        <dbReference type="ChEBI" id="CHEBI:15378"/>
        <dbReference type="ChEBI" id="CHEBI:58730"/>
        <dbReference type="ChEBI" id="CHEBI:77657"/>
        <dbReference type="EC" id="5.4.99.18"/>
    </reaction>
</comment>
<evidence type="ECO:0000256" key="1">
    <source>
        <dbReference type="ARBA" id="ARBA00022755"/>
    </source>
</evidence>
<dbReference type="PANTHER" id="PTHR23046:SF2">
    <property type="entry name" value="PHOSPHORIBOSYLAMINOIMIDAZOLE CARBOXYLASE"/>
    <property type="match status" value="1"/>
</dbReference>
<comment type="similarity">
    <text evidence="3">Belongs to the AIR carboxylase family. Class I subfamily.</text>
</comment>
<dbReference type="InterPro" id="IPR000031">
    <property type="entry name" value="PurE_dom"/>
</dbReference>
<evidence type="ECO:0000313" key="8">
    <source>
        <dbReference type="Proteomes" id="UP000069632"/>
    </source>
</evidence>
<dbReference type="UniPathway" id="UPA00074">
    <property type="reaction ID" value="UER00943"/>
</dbReference>
<comment type="pathway">
    <text evidence="3 4">Purine metabolism; IMP biosynthesis via de novo pathway; 5-amino-1-(5-phospho-D-ribosyl)imidazole-4-carboxylate from 5-amino-1-(5-phospho-D-ribosyl)imidazole (N5-CAIR route): step 2/2.</text>
</comment>
<dbReference type="GO" id="GO:0006189">
    <property type="term" value="P:'de novo' IMP biosynthetic process"/>
    <property type="evidence" value="ECO:0007669"/>
    <property type="project" value="UniProtKB-UniRule"/>
</dbReference>
<dbReference type="HAMAP" id="MF_01929">
    <property type="entry name" value="PurE_classI"/>
    <property type="match status" value="1"/>
</dbReference>
<dbReference type="GO" id="GO:0034023">
    <property type="term" value="F:5-(carboxyamino)imidazole ribonucleotide mutase activity"/>
    <property type="evidence" value="ECO:0007669"/>
    <property type="project" value="UniProtKB-UniRule"/>
</dbReference>
<feature type="binding site" evidence="3 5">
    <location>
        <position position="16"/>
    </location>
    <ligand>
        <name>substrate</name>
    </ligand>
</feature>
<dbReference type="SMART" id="SM01001">
    <property type="entry name" value="AIRC"/>
    <property type="match status" value="1"/>
</dbReference>
<dbReference type="InterPro" id="IPR024694">
    <property type="entry name" value="PurE_prokaryotes"/>
</dbReference>
<dbReference type="NCBIfam" id="TIGR01162">
    <property type="entry name" value="purE"/>
    <property type="match status" value="1"/>
</dbReference>
<sequence length="170" mass="17812">MKECKFVSIIMGSKSDYDVVNEAVKVLEKFGVAYELIVSSAHRSPERTAKYIKEAEAKGAQVFICAAGMAAHLAGVVCSKTLKPVLGIPVGGGALNGVDALYSTVQMPGGMPVGTLAIGKAGAKNAAYLAVQILSLSNLELASKLKEDREAMVRAVEEDSAKIEVLIKGE</sequence>
<keyword evidence="8" id="KW-1185">Reference proteome</keyword>
<evidence type="ECO:0000256" key="4">
    <source>
        <dbReference type="PIRNR" id="PIRNR001338"/>
    </source>
</evidence>
<dbReference type="InterPro" id="IPR033747">
    <property type="entry name" value="PurE_ClassI"/>
</dbReference>
<dbReference type="Pfam" id="PF00731">
    <property type="entry name" value="AIRC"/>
    <property type="match status" value="1"/>
</dbReference>
<feature type="binding site" evidence="3 5">
    <location>
        <position position="13"/>
    </location>
    <ligand>
        <name>substrate</name>
    </ligand>
</feature>
<organism evidence="7 8">
    <name type="scientific">Campylobacter geochelonis</name>
    <dbReference type="NCBI Taxonomy" id="1780362"/>
    <lineage>
        <taxon>Bacteria</taxon>
        <taxon>Pseudomonadati</taxon>
        <taxon>Campylobacterota</taxon>
        <taxon>Epsilonproteobacteria</taxon>
        <taxon>Campylobacterales</taxon>
        <taxon>Campylobacteraceae</taxon>
        <taxon>Campylobacter</taxon>
    </lineage>
</organism>
<evidence type="ECO:0000259" key="6">
    <source>
        <dbReference type="SMART" id="SM01001"/>
    </source>
</evidence>
<dbReference type="AlphaFoldDB" id="A0A128ERM9"/>
<name>A0A128ERM9_9BACT</name>
<comment type="function">
    <text evidence="3 4">Catalyzes the conversion of N5-carboxyaminoimidazole ribonucleotide (N5-CAIR) to 4-carboxy-5-aminoimidazole ribonucleotide (CAIR).</text>
</comment>
<dbReference type="PIRSF" id="PIRSF001338">
    <property type="entry name" value="AIR_carboxylase"/>
    <property type="match status" value="1"/>
</dbReference>
<keyword evidence="1 3" id="KW-0658">Purine biosynthesis</keyword>
<dbReference type="Gene3D" id="3.40.50.1970">
    <property type="match status" value="1"/>
</dbReference>
<dbReference type="GO" id="GO:0016829">
    <property type="term" value="F:lyase activity"/>
    <property type="evidence" value="ECO:0007669"/>
    <property type="project" value="UniProtKB-KW"/>
</dbReference>
<protein>
    <recommendedName>
        <fullName evidence="3 4">N5-carboxyaminoimidazole ribonucleotide mutase</fullName>
        <shortName evidence="3 4">N5-CAIR mutase</shortName>
        <ecNumber evidence="3 4">5.4.99.18</ecNumber>
    </recommendedName>
    <alternativeName>
        <fullName evidence="3">5-(carboxyamino)imidazole ribonucleotide mutase</fullName>
    </alternativeName>
</protein>
<keyword evidence="7" id="KW-0456">Lyase</keyword>
<dbReference type="PANTHER" id="PTHR23046">
    <property type="entry name" value="PHOSPHORIBOSYLAMINOIMIDAZOLE CARBOXYLASE CATALYTIC SUBUNIT"/>
    <property type="match status" value="1"/>
</dbReference>
<dbReference type="EC" id="5.4.99.18" evidence="3 4"/>
<dbReference type="OrthoDB" id="9791908at2"/>
<evidence type="ECO:0000256" key="2">
    <source>
        <dbReference type="ARBA" id="ARBA00023235"/>
    </source>
</evidence>
<dbReference type="RefSeq" id="WP_075494795.1">
    <property type="nucleotide sequence ID" value="NZ_CP053844.1"/>
</dbReference>
<reference evidence="7 8" key="1">
    <citation type="submission" date="2016-02" db="EMBL/GenBank/DDBJ databases">
        <authorList>
            <consortium name="Pathogen Informatics"/>
        </authorList>
    </citation>
    <scope>NUCLEOTIDE SEQUENCE [LARGE SCALE GENOMIC DNA]</scope>
    <source>
        <strain evidence="7 8">RC20</strain>
    </source>
</reference>
<evidence type="ECO:0000256" key="3">
    <source>
        <dbReference type="HAMAP-Rule" id="MF_01929"/>
    </source>
</evidence>
<keyword evidence="2 3" id="KW-0413">Isomerase</keyword>
<dbReference type="Proteomes" id="UP000069632">
    <property type="component" value="Unassembled WGS sequence"/>
</dbReference>
<dbReference type="EMBL" id="FIZP01000002">
    <property type="protein sequence ID" value="CZE46969.1"/>
    <property type="molecule type" value="Genomic_DNA"/>
</dbReference>